<gene>
    <name evidence="1" type="ORF">CLODIP_2_CD13050</name>
</gene>
<organism evidence="1 2">
    <name type="scientific">Cloeon dipterum</name>
    <dbReference type="NCBI Taxonomy" id="197152"/>
    <lineage>
        <taxon>Eukaryota</taxon>
        <taxon>Metazoa</taxon>
        <taxon>Ecdysozoa</taxon>
        <taxon>Arthropoda</taxon>
        <taxon>Hexapoda</taxon>
        <taxon>Insecta</taxon>
        <taxon>Pterygota</taxon>
        <taxon>Palaeoptera</taxon>
        <taxon>Ephemeroptera</taxon>
        <taxon>Pisciforma</taxon>
        <taxon>Baetidae</taxon>
        <taxon>Cloeon</taxon>
    </lineage>
</organism>
<dbReference type="Proteomes" id="UP000494165">
    <property type="component" value="Unassembled WGS sequence"/>
</dbReference>
<sequence>MELNVAMKNLRASDNHDDIFDDIHKLKEEESVSQEVLLNFLRKCSSKMDWLETSDILSSLIDGLRDVKINLNDFSEMYPSESDYELKVLQLFASRKATQISFLEIENAVNPSENNPPQIESQMWTEIAKFKNVKNLSINKHQFLLKDLMEMCKNMPSLNEIQVMIDCDSEFPDNDPQFIQEFSNSFDKIKEFVFAPPGRALKSIKAMSFSGKFTRFGIKHLPNLKWIATIGLYGDMSKACQEKDQTSGMQYMHLNAIYLAEFASKFEKFPSVLTLMVNWSELNDTCEDSKFDKKKLKLLKKFKNLNDLCLTNLTSPEYLKVLLKNTGQHLKFLNLNYDAEHKMKINLKQIQETCPKVSTLEINVADVQESQSMDYFKSLKKLQIFYDTNSSEKVCLSNLLSPPNLKVVNLVGFQVTRQELKETTSKIKDETILTKVNMLKLYGQTSGKLKDELKKEGKRLVSAVLRMRQIDNAAVTVEFL</sequence>
<protein>
    <submittedName>
        <fullName evidence="1">Uncharacterized protein</fullName>
    </submittedName>
</protein>
<evidence type="ECO:0000313" key="2">
    <source>
        <dbReference type="Proteomes" id="UP000494165"/>
    </source>
</evidence>
<dbReference type="AlphaFoldDB" id="A0A8S1D4F1"/>
<dbReference type="SUPFAM" id="SSF52047">
    <property type="entry name" value="RNI-like"/>
    <property type="match status" value="1"/>
</dbReference>
<evidence type="ECO:0000313" key="1">
    <source>
        <dbReference type="EMBL" id="CAB3375052.1"/>
    </source>
</evidence>
<comment type="caution">
    <text evidence="1">The sequence shown here is derived from an EMBL/GenBank/DDBJ whole genome shotgun (WGS) entry which is preliminary data.</text>
</comment>
<accession>A0A8S1D4F1</accession>
<keyword evidence="2" id="KW-1185">Reference proteome</keyword>
<proteinExistence type="predicted"/>
<name>A0A8S1D4F1_9INSE</name>
<dbReference type="EMBL" id="CADEPI010000107">
    <property type="protein sequence ID" value="CAB3375052.1"/>
    <property type="molecule type" value="Genomic_DNA"/>
</dbReference>
<reference evidence="1 2" key="1">
    <citation type="submission" date="2020-04" db="EMBL/GenBank/DDBJ databases">
        <authorList>
            <person name="Alioto T."/>
            <person name="Alioto T."/>
            <person name="Gomez Garrido J."/>
        </authorList>
    </citation>
    <scope>NUCLEOTIDE SEQUENCE [LARGE SCALE GENOMIC DNA]</scope>
</reference>